<protein>
    <submittedName>
        <fullName evidence="13 14">Open rectifier potassium channel protein 1</fullName>
    </submittedName>
</protein>
<dbReference type="PANTHER" id="PTHR11003:SF331">
    <property type="entry name" value="OPEN RECTIFIER POTASSIUM CHANNEL PROTEIN 1"/>
    <property type="match status" value="1"/>
</dbReference>
<comment type="similarity">
    <text evidence="8">Belongs to the two pore domain potassium channel (TC 1.A.1.8) family.</text>
</comment>
<name>A0ABM3G250_NEOLC</name>
<feature type="region of interest" description="Disordered" evidence="9">
    <location>
        <begin position="1144"/>
        <end position="1195"/>
    </location>
</feature>
<dbReference type="Gene3D" id="1.10.287.70">
    <property type="match status" value="1"/>
</dbReference>
<feature type="region of interest" description="Disordered" evidence="9">
    <location>
        <begin position="1044"/>
        <end position="1068"/>
    </location>
</feature>
<feature type="region of interest" description="Disordered" evidence="9">
    <location>
        <begin position="1212"/>
        <end position="1274"/>
    </location>
</feature>
<evidence type="ECO:0000256" key="7">
    <source>
        <dbReference type="ARBA" id="ARBA00023303"/>
    </source>
</evidence>
<feature type="domain" description="Potassium channel" evidence="11">
    <location>
        <begin position="88"/>
        <end position="144"/>
    </location>
</feature>
<evidence type="ECO:0000256" key="4">
    <source>
        <dbReference type="ARBA" id="ARBA00022989"/>
    </source>
</evidence>
<feature type="compositionally biased region" description="Low complexity" evidence="9">
    <location>
        <begin position="897"/>
        <end position="919"/>
    </location>
</feature>
<evidence type="ECO:0000256" key="2">
    <source>
        <dbReference type="ARBA" id="ARBA00022448"/>
    </source>
</evidence>
<evidence type="ECO:0000313" key="13">
    <source>
        <dbReference type="RefSeq" id="XP_046594345.1"/>
    </source>
</evidence>
<feature type="compositionally biased region" description="Basic and acidic residues" evidence="9">
    <location>
        <begin position="1057"/>
        <end position="1066"/>
    </location>
</feature>
<dbReference type="RefSeq" id="XP_046594346.1">
    <property type="nucleotide sequence ID" value="XM_046738390.1"/>
</dbReference>
<dbReference type="PRINTS" id="PR01333">
    <property type="entry name" value="2POREKCHANEL"/>
</dbReference>
<feature type="domain" description="Potassium channel" evidence="11">
    <location>
        <begin position="184"/>
        <end position="270"/>
    </location>
</feature>
<keyword evidence="4 10" id="KW-1133">Transmembrane helix</keyword>
<feature type="region of interest" description="Disordered" evidence="9">
    <location>
        <begin position="480"/>
        <end position="616"/>
    </location>
</feature>
<feature type="compositionally biased region" description="Polar residues" evidence="9">
    <location>
        <begin position="1144"/>
        <end position="1153"/>
    </location>
</feature>
<evidence type="ECO:0000313" key="15">
    <source>
        <dbReference type="RefSeq" id="XP_046594347.1"/>
    </source>
</evidence>
<evidence type="ECO:0000256" key="1">
    <source>
        <dbReference type="ARBA" id="ARBA00004141"/>
    </source>
</evidence>
<feature type="compositionally biased region" description="Polar residues" evidence="9">
    <location>
        <begin position="1163"/>
        <end position="1179"/>
    </location>
</feature>
<evidence type="ECO:0000259" key="11">
    <source>
        <dbReference type="Pfam" id="PF07885"/>
    </source>
</evidence>
<feature type="region of interest" description="Disordered" evidence="9">
    <location>
        <begin position="889"/>
        <end position="919"/>
    </location>
</feature>
<feature type="transmembrane region" description="Helical" evidence="10">
    <location>
        <begin position="7"/>
        <end position="27"/>
    </location>
</feature>
<feature type="compositionally biased region" description="Polar residues" evidence="9">
    <location>
        <begin position="1264"/>
        <end position="1274"/>
    </location>
</feature>
<dbReference type="RefSeq" id="XP_046594345.1">
    <property type="nucleotide sequence ID" value="XM_046738389.1"/>
</dbReference>
<feature type="compositionally biased region" description="Basic and acidic residues" evidence="9">
    <location>
        <begin position="1227"/>
        <end position="1238"/>
    </location>
</feature>
<dbReference type="PANTHER" id="PTHR11003">
    <property type="entry name" value="POTASSIUM CHANNEL, SUBFAMILY K"/>
    <property type="match status" value="1"/>
</dbReference>
<evidence type="ECO:0000313" key="14">
    <source>
        <dbReference type="RefSeq" id="XP_046594346.1"/>
    </source>
</evidence>
<keyword evidence="5 8" id="KW-0406">Ion transport</keyword>
<feature type="transmembrane region" description="Helical" evidence="10">
    <location>
        <begin position="183"/>
        <end position="202"/>
    </location>
</feature>
<evidence type="ECO:0000256" key="3">
    <source>
        <dbReference type="ARBA" id="ARBA00022692"/>
    </source>
</evidence>
<keyword evidence="6 10" id="KW-0472">Membrane</keyword>
<evidence type="ECO:0000256" key="8">
    <source>
        <dbReference type="RuleBase" id="RU003857"/>
    </source>
</evidence>
<evidence type="ECO:0000256" key="5">
    <source>
        <dbReference type="ARBA" id="ARBA00023065"/>
    </source>
</evidence>
<feature type="region of interest" description="Disordered" evidence="9">
    <location>
        <begin position="836"/>
        <end position="858"/>
    </location>
</feature>
<organism evidence="12 16">
    <name type="scientific">Neodiprion lecontei</name>
    <name type="common">Redheaded pine sawfly</name>
    <dbReference type="NCBI Taxonomy" id="441921"/>
    <lineage>
        <taxon>Eukaryota</taxon>
        <taxon>Metazoa</taxon>
        <taxon>Ecdysozoa</taxon>
        <taxon>Arthropoda</taxon>
        <taxon>Hexapoda</taxon>
        <taxon>Insecta</taxon>
        <taxon>Pterygota</taxon>
        <taxon>Neoptera</taxon>
        <taxon>Endopterygota</taxon>
        <taxon>Hymenoptera</taxon>
        <taxon>Tenthredinoidea</taxon>
        <taxon>Diprionidae</taxon>
        <taxon>Diprioninae</taxon>
        <taxon>Neodiprion</taxon>
    </lineage>
</organism>
<feature type="compositionally biased region" description="Low complexity" evidence="9">
    <location>
        <begin position="1184"/>
        <end position="1194"/>
    </location>
</feature>
<dbReference type="InterPro" id="IPR013099">
    <property type="entry name" value="K_chnl_dom"/>
</dbReference>
<feature type="compositionally biased region" description="Low complexity" evidence="9">
    <location>
        <begin position="529"/>
        <end position="538"/>
    </location>
</feature>
<comment type="subcellular location">
    <subcellularLocation>
        <location evidence="1">Membrane</location>
        <topology evidence="1">Multi-pass membrane protein</topology>
    </subcellularLocation>
</comment>
<reference evidence="13 14" key="1">
    <citation type="submission" date="2025-05" db="UniProtKB">
        <authorList>
            <consortium name="RefSeq"/>
        </authorList>
    </citation>
    <scope>IDENTIFICATION</scope>
    <source>
        <tissue evidence="13 14">Thorax and Abdomen</tissue>
    </source>
</reference>
<keyword evidence="2 8" id="KW-0813">Transport</keyword>
<feature type="transmembrane region" description="Helical" evidence="10">
    <location>
        <begin position="214"/>
        <end position="232"/>
    </location>
</feature>
<dbReference type="SUPFAM" id="SSF81324">
    <property type="entry name" value="Voltage-gated potassium channels"/>
    <property type="match status" value="2"/>
</dbReference>
<dbReference type="InterPro" id="IPR003280">
    <property type="entry name" value="2pore_dom_K_chnl"/>
</dbReference>
<evidence type="ECO:0000313" key="16">
    <source>
        <dbReference type="RefSeq" id="XP_046594348.1"/>
    </source>
</evidence>
<evidence type="ECO:0000256" key="9">
    <source>
        <dbReference type="SAM" id="MobiDB-lite"/>
    </source>
</evidence>
<feature type="region of interest" description="Disordered" evidence="9">
    <location>
        <begin position="723"/>
        <end position="754"/>
    </location>
</feature>
<feature type="region of interest" description="Disordered" evidence="9">
    <location>
        <begin position="421"/>
        <end position="442"/>
    </location>
</feature>
<feature type="transmembrane region" description="Helical" evidence="10">
    <location>
        <begin position="244"/>
        <end position="268"/>
    </location>
</feature>
<keyword evidence="7 8" id="KW-0407">Ion channel</keyword>
<dbReference type="GO" id="GO:0034220">
    <property type="term" value="P:monoatomic ion transmembrane transport"/>
    <property type="evidence" value="ECO:0007669"/>
    <property type="project" value="UniProtKB-KW"/>
</dbReference>
<keyword evidence="12" id="KW-1185">Reference proteome</keyword>
<dbReference type="RefSeq" id="XP_046594348.1">
    <property type="nucleotide sequence ID" value="XM_046738392.1"/>
</dbReference>
<gene>
    <name evidence="13 14 15 16" type="primary">LOC107220858</name>
</gene>
<keyword evidence="3 8" id="KW-0812">Transmembrane</keyword>
<dbReference type="GeneID" id="107220858"/>
<evidence type="ECO:0000313" key="12">
    <source>
        <dbReference type="Proteomes" id="UP000829291"/>
    </source>
</evidence>
<sequence>MSKRQWLVLLMLFLIYLLLGAFIFYHIEHPLEVEEVTEARRSRIQINALLHEHYVPNEEHDQNEIFEKLTAYCGKPVSNYTEGEVDQYKWDFYNSFYFAYTVVSTIGYGNLAPTNMLGRILMIFYALIGIPMNGILLTQLGDYFGNVFIRAHQKYKSYKNGPSDSQKRRIPLETGRAGLMAQILMYLVPGFVMFIFFPSFLFSYWEGWKYDESVYYAFVTLSTIGFGDYVAGQDNTKGSGIFWMFYKAFLIIWISFGLGYLVMIMSFISRGMRSKRITRIEHKLAMNLKHTQSKIWNEVNKDVNYLRRVFNEIYMMKLKPVYRDEYQSELPEYKFARSHSFPDLRELVYGGREVDVPVHPRRRANSEAAQTIQYEAVNRVLSESDLERIDKNATFASHAMVQPAELLARLVTALGSIPAPPEQFDISDEETNQPELKGVDGFSDKDILASEKSWAGSGWRIGGEKVTPSQPRMRAASEIRLQKDDNGYGDHEQNTEWTWSGPAASSKIQELMKARQKSGNSTPVKGSKSRLPSFSLSSVPKTIRPRWFNPFSSKKNSGEVSRRESFPGSDVADQLKENYLSHTGSMRPMAQPDRRQSAAPHYFTHTGGNLPDSPEGNLLEETSLADFLRALTALHSRVGAVPDEFVSRPQRKLGTASLTPPKLPSLLALFSPPSHLIPQSQSTQSTVTAGQMAERRFSLRPVDDSIMSTPGLRRKASFLPGAGSRRFSLRPEESTVTSTQSYGRKGSMIPGSVPRRFSLKSEFTNARTSPHNTPPYTPDLVPLHIRERQNPPPYSADPFIFECPKEPLVPAEVGPAQDGISIPTRAKPRRFSLRPAQIGVPPAPASPKTSQMGRPIPRWKGGMLQRQISELNLQRRERAFSLGDVNSIRNERPVGQTSPLALPNTNLNSPSLTSSRSSLTDNIDKANSQALGKAVNTLVPSVFPTRTSRYARQSSAGFTDHLSSGQSLKNDKTEILSRSLQPAQALHGQGLVRQDQGALKPSGVGSTRFNASVQRVSPEVNAAQLASQNSNPFNPYCRVEQFSEAPEGSGQISTAIKIDDPKKSSATDRYSSLELHSVLIDQPSSKSLQPSAEQYVFKPDSLTEVRVDSPLTAAMMAAHSHRLSASESIPDYDMHAARKISVISEKSTASADASSDVEKSASRKTSTMSQRSLNSASLSESRKNSTSKSAASNKPRVSIESYKPLVELTIEKPATNPFEQYQATVKCKMERPRDRSLDSSEPSTSVKDSHRHSPPVSASEKLESTQSSVKSKNT</sequence>
<proteinExistence type="inferred from homology"/>
<dbReference type="Proteomes" id="UP000829291">
    <property type="component" value="Chromosome 4"/>
</dbReference>
<evidence type="ECO:0000256" key="6">
    <source>
        <dbReference type="ARBA" id="ARBA00023136"/>
    </source>
</evidence>
<dbReference type="RefSeq" id="XP_046594347.1">
    <property type="nucleotide sequence ID" value="XM_046738391.1"/>
</dbReference>
<evidence type="ECO:0000256" key="10">
    <source>
        <dbReference type="SAM" id="Phobius"/>
    </source>
</evidence>
<dbReference type="Pfam" id="PF07885">
    <property type="entry name" value="Ion_trans_2"/>
    <property type="match status" value="2"/>
</dbReference>
<feature type="compositionally biased region" description="Basic and acidic residues" evidence="9">
    <location>
        <begin position="556"/>
        <end position="565"/>
    </location>
</feature>
<feature type="transmembrane region" description="Helical" evidence="10">
    <location>
        <begin position="123"/>
        <end position="141"/>
    </location>
</feature>
<feature type="compositionally biased region" description="Basic and acidic residues" evidence="9">
    <location>
        <begin position="480"/>
        <end position="494"/>
    </location>
</feature>
<accession>A0ABM3G250</accession>